<evidence type="ECO:0000256" key="2">
    <source>
        <dbReference type="ARBA" id="ARBA00022643"/>
    </source>
</evidence>
<keyword evidence="1" id="KW-0285">Flavoprotein</keyword>
<reference evidence="4 5" key="1">
    <citation type="submission" date="2020-07" db="EMBL/GenBank/DDBJ databases">
        <title>Alkalicella. sp. LB2 genome.</title>
        <authorList>
            <person name="Postec A."/>
            <person name="Quemeneur M."/>
        </authorList>
    </citation>
    <scope>NUCLEOTIDE SEQUENCE [LARGE SCALE GENOMIC DNA]</scope>
    <source>
        <strain evidence="4 5">LB2</strain>
    </source>
</reference>
<protein>
    <submittedName>
        <fullName evidence="4">Flavodoxin family protein</fullName>
    </submittedName>
</protein>
<dbReference type="Proteomes" id="UP000516160">
    <property type="component" value="Chromosome"/>
</dbReference>
<feature type="domain" description="NADPH-dependent FMN reductase-like" evidence="3">
    <location>
        <begin position="3"/>
        <end position="171"/>
    </location>
</feature>
<name>A0A7G9WD32_ALKCA</name>
<dbReference type="PANTHER" id="PTHR43278">
    <property type="entry name" value="NAD(P)H-DEPENDENT FMN-CONTAINING OXIDOREDUCTASE YWQN-RELATED"/>
    <property type="match status" value="1"/>
</dbReference>
<sequence>MLKVVGIVGSPRVKSNTEYYTQFTLNELEKHGIQTELITLRDKKIHHCTGCYGCIEAKKCTLPKDDFDEVFNKMLEADGILIGSPVYNSSSTALVKALLDRAGFLGRWINNDMKDKSENYQWKGTAFSGKVAAPITVARRAGQNFTFAELLLWMTVNDLMVIGSHYWNVGVAGKGGAVDAHEDLEGESIMQHLAENMAHVIKQLKK</sequence>
<dbReference type="AlphaFoldDB" id="A0A7G9WD32"/>
<evidence type="ECO:0000313" key="5">
    <source>
        <dbReference type="Proteomes" id="UP000516160"/>
    </source>
</evidence>
<dbReference type="PANTHER" id="PTHR43278:SF1">
    <property type="entry name" value="IRON-SULFUR FLAVOPROTEIN MJ1083"/>
    <property type="match status" value="1"/>
</dbReference>
<dbReference type="EMBL" id="CP058559">
    <property type="protein sequence ID" value="QNO16594.1"/>
    <property type="molecule type" value="Genomic_DNA"/>
</dbReference>
<keyword evidence="5" id="KW-1185">Reference proteome</keyword>
<keyword evidence="2" id="KW-0288">FMN</keyword>
<proteinExistence type="predicted"/>
<organism evidence="4 5">
    <name type="scientific">Alkalicella caledoniensis</name>
    <dbReference type="NCBI Taxonomy" id="2731377"/>
    <lineage>
        <taxon>Bacteria</taxon>
        <taxon>Bacillati</taxon>
        <taxon>Bacillota</taxon>
        <taxon>Clostridia</taxon>
        <taxon>Eubacteriales</taxon>
        <taxon>Proteinivoracaceae</taxon>
        <taxon>Alkalicella</taxon>
    </lineage>
</organism>
<evidence type="ECO:0000259" key="3">
    <source>
        <dbReference type="Pfam" id="PF03358"/>
    </source>
</evidence>
<evidence type="ECO:0000256" key="1">
    <source>
        <dbReference type="ARBA" id="ARBA00022630"/>
    </source>
</evidence>
<dbReference type="InterPro" id="IPR051796">
    <property type="entry name" value="ISF_SsuE-like"/>
</dbReference>
<dbReference type="GO" id="GO:0016491">
    <property type="term" value="F:oxidoreductase activity"/>
    <property type="evidence" value="ECO:0007669"/>
    <property type="project" value="InterPro"/>
</dbReference>
<dbReference type="Gene3D" id="3.40.50.360">
    <property type="match status" value="1"/>
</dbReference>
<accession>A0A7G9WD32</accession>
<gene>
    <name evidence="4" type="ORF">HYG86_03440</name>
</gene>
<evidence type="ECO:0000313" key="4">
    <source>
        <dbReference type="EMBL" id="QNO16594.1"/>
    </source>
</evidence>
<dbReference type="KEGG" id="acae:HYG86_03440"/>
<dbReference type="InterPro" id="IPR005025">
    <property type="entry name" value="FMN_Rdtase-like_dom"/>
</dbReference>
<dbReference type="SUPFAM" id="SSF52218">
    <property type="entry name" value="Flavoproteins"/>
    <property type="match status" value="1"/>
</dbReference>
<dbReference type="InterPro" id="IPR029039">
    <property type="entry name" value="Flavoprotein-like_sf"/>
</dbReference>
<dbReference type="Pfam" id="PF03358">
    <property type="entry name" value="FMN_red"/>
    <property type="match status" value="1"/>
</dbReference>